<organism evidence="1 2">
    <name type="scientific">Brachionus plicatilis</name>
    <name type="common">Marine rotifer</name>
    <name type="synonym">Brachionus muelleri</name>
    <dbReference type="NCBI Taxonomy" id="10195"/>
    <lineage>
        <taxon>Eukaryota</taxon>
        <taxon>Metazoa</taxon>
        <taxon>Spiralia</taxon>
        <taxon>Gnathifera</taxon>
        <taxon>Rotifera</taxon>
        <taxon>Eurotatoria</taxon>
        <taxon>Monogononta</taxon>
        <taxon>Pseudotrocha</taxon>
        <taxon>Ploima</taxon>
        <taxon>Brachionidae</taxon>
        <taxon>Brachionus</taxon>
    </lineage>
</organism>
<protein>
    <submittedName>
        <fullName evidence="1">Uncharacterized protein</fullName>
    </submittedName>
</protein>
<dbReference type="Proteomes" id="UP000276133">
    <property type="component" value="Unassembled WGS sequence"/>
</dbReference>
<gene>
    <name evidence="1" type="ORF">BpHYR1_052492</name>
</gene>
<keyword evidence="2" id="KW-1185">Reference proteome</keyword>
<comment type="caution">
    <text evidence="1">The sequence shown here is derived from an EMBL/GenBank/DDBJ whole genome shotgun (WGS) entry which is preliminary data.</text>
</comment>
<accession>A0A3M7R8L2</accession>
<evidence type="ECO:0000313" key="1">
    <source>
        <dbReference type="EMBL" id="RNA19754.1"/>
    </source>
</evidence>
<reference evidence="1 2" key="1">
    <citation type="journal article" date="2018" name="Sci. Rep.">
        <title>Genomic signatures of local adaptation to the degree of environmental predictability in rotifers.</title>
        <authorList>
            <person name="Franch-Gras L."/>
            <person name="Hahn C."/>
            <person name="Garcia-Roger E.M."/>
            <person name="Carmona M.J."/>
            <person name="Serra M."/>
            <person name="Gomez A."/>
        </authorList>
    </citation>
    <scope>NUCLEOTIDE SEQUENCE [LARGE SCALE GENOMIC DNA]</scope>
    <source>
        <strain evidence="1">HYR1</strain>
    </source>
</reference>
<dbReference type="EMBL" id="REGN01003982">
    <property type="protein sequence ID" value="RNA19754.1"/>
    <property type="molecule type" value="Genomic_DNA"/>
</dbReference>
<dbReference type="AlphaFoldDB" id="A0A3M7R8L2"/>
<name>A0A3M7R8L2_BRAPC</name>
<sequence>MYLTKSLEADFETYLIDLTGYRKESGWFLEELPEKMTWLHFSAGIFIFHLINHPSSFLRQEFIVKS</sequence>
<evidence type="ECO:0000313" key="2">
    <source>
        <dbReference type="Proteomes" id="UP000276133"/>
    </source>
</evidence>
<proteinExistence type="predicted"/>